<protein>
    <submittedName>
        <fullName evidence="1">GTP binding Elongation factor Tu family protein</fullName>
    </submittedName>
</protein>
<dbReference type="GO" id="GO:0003746">
    <property type="term" value="F:translation elongation factor activity"/>
    <property type="evidence" value="ECO:0007669"/>
    <property type="project" value="UniProtKB-KW"/>
</dbReference>
<keyword evidence="2" id="KW-1185">Reference proteome</keyword>
<evidence type="ECO:0000313" key="2">
    <source>
        <dbReference type="Proteomes" id="UP000436088"/>
    </source>
</evidence>
<accession>A0A6A3C5M1</accession>
<reference evidence="1" key="1">
    <citation type="submission" date="2019-09" db="EMBL/GenBank/DDBJ databases">
        <title>Draft genome information of white flower Hibiscus syriacus.</title>
        <authorList>
            <person name="Kim Y.-M."/>
        </authorList>
    </citation>
    <scope>NUCLEOTIDE SEQUENCE [LARGE SCALE GENOMIC DNA]</scope>
    <source>
        <strain evidence="1">YM2019G1</strain>
    </source>
</reference>
<proteinExistence type="predicted"/>
<organism evidence="1 2">
    <name type="scientific">Hibiscus syriacus</name>
    <name type="common">Rose of Sharon</name>
    <dbReference type="NCBI Taxonomy" id="106335"/>
    <lineage>
        <taxon>Eukaryota</taxon>
        <taxon>Viridiplantae</taxon>
        <taxon>Streptophyta</taxon>
        <taxon>Embryophyta</taxon>
        <taxon>Tracheophyta</taxon>
        <taxon>Spermatophyta</taxon>
        <taxon>Magnoliopsida</taxon>
        <taxon>eudicotyledons</taxon>
        <taxon>Gunneridae</taxon>
        <taxon>Pentapetalae</taxon>
        <taxon>rosids</taxon>
        <taxon>malvids</taxon>
        <taxon>Malvales</taxon>
        <taxon>Malvaceae</taxon>
        <taxon>Malvoideae</taxon>
        <taxon>Hibiscus</taxon>
    </lineage>
</organism>
<keyword evidence="1" id="KW-0648">Protein biosynthesis</keyword>
<keyword evidence="1" id="KW-0251">Elongation factor</keyword>
<dbReference type="EMBL" id="VEPZ02000551">
    <property type="protein sequence ID" value="KAE8722878.1"/>
    <property type="molecule type" value="Genomic_DNA"/>
</dbReference>
<sequence length="454" mass="50521">MSVWFCVKGKKVQKGNFGNLKSWDSLHKINKLKRREMIKLCLMASNGCPPGPELVLHREQGVSRKWPSSLPCKIMKPEMASTSPFDLKCNGIQGQPKTVPLLCEPKLIVHVDPKAQTPVVIDKPVAYLDTSLFSCGIAEKCTLHEKFLKFLMSGLKDVDRGELYLSLLSNLIPPLIFGVHQQPSASLIYPSSAFDGKEKPLPGFVGEMICDSRLTVNSDGQVVFADSGTEIKDILSVVAEFHLSSNSTKWRMQSGLVPYFYWKRSKKVHASMNLSPQFDLSSVAPPKSPEKLKLNPSRKMKTSKKLSRERNLYTANYFHACETLLSLMVNRRRTGKTVILSLKKSGPELPHLLAQFSTSIAGTGLAVLFSLLCGLAYTRAPFCTSKLFSTSLGLGLVWLSWAVNRLRDTIVQMSKNGSKSGLNEKEMIKRVEKSVNDIYFRAGTLMAIAMLRFA</sequence>
<dbReference type="Proteomes" id="UP000436088">
    <property type="component" value="Unassembled WGS sequence"/>
</dbReference>
<comment type="caution">
    <text evidence="1">The sequence shown here is derived from an EMBL/GenBank/DDBJ whole genome shotgun (WGS) entry which is preliminary data.</text>
</comment>
<evidence type="ECO:0000313" key="1">
    <source>
        <dbReference type="EMBL" id="KAE8722878.1"/>
    </source>
</evidence>
<gene>
    <name evidence="1" type="ORF">F3Y22_tig00013386pilonHSYRG00130</name>
</gene>
<dbReference type="PANTHER" id="PTHR35095:SF1">
    <property type="entry name" value="OS05G0143300 PROTEIN"/>
    <property type="match status" value="1"/>
</dbReference>
<dbReference type="PANTHER" id="PTHR35095">
    <property type="entry name" value="OS05G0143300 PROTEIN"/>
    <property type="match status" value="1"/>
</dbReference>
<name>A0A6A3C5M1_HIBSY</name>
<dbReference type="AlphaFoldDB" id="A0A6A3C5M1"/>